<organism evidence="2 3">
    <name type="scientific">Microvirga terrae</name>
    <dbReference type="NCBI Taxonomy" id="2740529"/>
    <lineage>
        <taxon>Bacteria</taxon>
        <taxon>Pseudomonadati</taxon>
        <taxon>Pseudomonadota</taxon>
        <taxon>Alphaproteobacteria</taxon>
        <taxon>Hyphomicrobiales</taxon>
        <taxon>Methylobacteriaceae</taxon>
        <taxon>Microvirga</taxon>
    </lineage>
</organism>
<sequence>MLSLRALRKHFSLALLDRTREAPPGIHAAGRNRAGHRFNVYRNNVFVSLTEALVARFPVCHALVGDEFFRATARVFIELSPPRSPVLMTYGDDFANFIETFPPAGPVPYLGDVARLEAALTRAYHAADASPLTFDELAALAPNRWDDTHLKLHPSVQIVTSQYPVVSIWEAHTHSGESPMIDGSNGEDALVARPDLDVEVHRLPPGAATFLMALLKGASLRAAADGAAADPDFDLITTLSGILAVRIIVGIHSPGHQGL</sequence>
<evidence type="ECO:0000259" key="1">
    <source>
        <dbReference type="Pfam" id="PF09836"/>
    </source>
</evidence>
<reference evidence="2" key="1">
    <citation type="submission" date="2022-08" db="EMBL/GenBank/DDBJ databases">
        <title>Microvirga terrae sp. nov., isolated from soil.</title>
        <authorList>
            <person name="Kim K.H."/>
            <person name="Seo Y.L."/>
            <person name="Kim J.M."/>
            <person name="Lee J.K."/>
            <person name="Han D.M."/>
            <person name="Jeon C.O."/>
        </authorList>
    </citation>
    <scope>NUCLEOTIDE SEQUENCE</scope>
    <source>
        <strain evidence="2">R24</strain>
    </source>
</reference>
<dbReference type="InterPro" id="IPR044922">
    <property type="entry name" value="DUF2063_N_sf"/>
</dbReference>
<feature type="domain" description="Putative DNA-binding" evidence="1">
    <location>
        <begin position="10"/>
        <end position="98"/>
    </location>
</feature>
<dbReference type="Gene3D" id="1.10.150.690">
    <property type="entry name" value="DUF2063"/>
    <property type="match status" value="1"/>
</dbReference>
<dbReference type="InterPro" id="IPR018640">
    <property type="entry name" value="DUF2063"/>
</dbReference>
<keyword evidence="2" id="KW-0238">DNA-binding</keyword>
<dbReference type="RefSeq" id="WP_173948642.1">
    <property type="nucleotide sequence ID" value="NZ_CP102845.1"/>
</dbReference>
<gene>
    <name evidence="2" type="ORF">HPT29_010525</name>
</gene>
<evidence type="ECO:0000313" key="3">
    <source>
        <dbReference type="Proteomes" id="UP001017257"/>
    </source>
</evidence>
<dbReference type="EMBL" id="CP102845">
    <property type="protein sequence ID" value="UVF21515.1"/>
    <property type="molecule type" value="Genomic_DNA"/>
</dbReference>
<dbReference type="Proteomes" id="UP001017257">
    <property type="component" value="Chromosome"/>
</dbReference>
<proteinExistence type="predicted"/>
<protein>
    <submittedName>
        <fullName evidence="2">DNA-binding domain-containing protein</fullName>
    </submittedName>
</protein>
<accession>A0ABY5RW79</accession>
<dbReference type="Pfam" id="PF09836">
    <property type="entry name" value="DUF2063"/>
    <property type="match status" value="1"/>
</dbReference>
<evidence type="ECO:0000313" key="2">
    <source>
        <dbReference type="EMBL" id="UVF21515.1"/>
    </source>
</evidence>
<keyword evidence="3" id="KW-1185">Reference proteome</keyword>
<dbReference type="GO" id="GO:0003677">
    <property type="term" value="F:DNA binding"/>
    <property type="evidence" value="ECO:0007669"/>
    <property type="project" value="UniProtKB-KW"/>
</dbReference>
<name>A0ABY5RW79_9HYPH</name>